<accession>A0ABV3PJ12</accession>
<name>A0ABV3PJ12_9HYPH</name>
<dbReference type="RefSeq" id="WP_367623517.1">
    <property type="nucleotide sequence ID" value="NZ_JBFNQD010000002.1"/>
</dbReference>
<protein>
    <submittedName>
        <fullName evidence="1">Uncharacterized protein</fullName>
    </submittedName>
</protein>
<dbReference type="EMBL" id="JBFNQD010000002">
    <property type="protein sequence ID" value="MEW9305473.1"/>
    <property type="molecule type" value="Genomic_DNA"/>
</dbReference>
<evidence type="ECO:0000313" key="2">
    <source>
        <dbReference type="Proteomes" id="UP001555786"/>
    </source>
</evidence>
<evidence type="ECO:0000313" key="1">
    <source>
        <dbReference type="EMBL" id="MEW9305473.1"/>
    </source>
</evidence>
<reference evidence="1 2" key="1">
    <citation type="submission" date="2024-07" db="EMBL/GenBank/DDBJ databases">
        <title>Description of Labrys sedimenti sp. nov., isolated from a diclofenac-degrading enrichment culture.</title>
        <authorList>
            <person name="Tancsics A."/>
            <person name="Csepanyi A."/>
        </authorList>
    </citation>
    <scope>NUCLEOTIDE SEQUENCE [LARGE SCALE GENOMIC DNA]</scope>
    <source>
        <strain evidence="1 2">LMG 23578</strain>
    </source>
</reference>
<sequence>MKFTYRFDRPEDADRFEDLREEITTARAELDRAEEIWKGAWVDHREDRMYELINGDPISRIDNRRYDLRRLKEEALSLLDGCTLLIEMPARKVDQTMLLAMLIGDGRDLPHHCFCELIGTPTSSHQAGKR</sequence>
<proteinExistence type="predicted"/>
<dbReference type="Proteomes" id="UP001555786">
    <property type="component" value="Unassembled WGS sequence"/>
</dbReference>
<organism evidence="1 2">
    <name type="scientific">Labrys neptuniae</name>
    <dbReference type="NCBI Taxonomy" id="376174"/>
    <lineage>
        <taxon>Bacteria</taxon>
        <taxon>Pseudomonadati</taxon>
        <taxon>Pseudomonadota</taxon>
        <taxon>Alphaproteobacteria</taxon>
        <taxon>Hyphomicrobiales</taxon>
        <taxon>Xanthobacteraceae</taxon>
        <taxon>Labrys</taxon>
    </lineage>
</organism>
<comment type="caution">
    <text evidence="1">The sequence shown here is derived from an EMBL/GenBank/DDBJ whole genome shotgun (WGS) entry which is preliminary data.</text>
</comment>
<gene>
    <name evidence="1" type="ORF">ABXS05_08000</name>
</gene>
<keyword evidence="2" id="KW-1185">Reference proteome</keyword>